<feature type="transmembrane region" description="Helical" evidence="1">
    <location>
        <begin position="390"/>
        <end position="410"/>
    </location>
</feature>
<protein>
    <submittedName>
        <fullName evidence="3">Adenylate cyclase</fullName>
    </submittedName>
</protein>
<dbReference type="GO" id="GO:0035556">
    <property type="term" value="P:intracellular signal transduction"/>
    <property type="evidence" value="ECO:0007669"/>
    <property type="project" value="InterPro"/>
</dbReference>
<dbReference type="InterPro" id="IPR029787">
    <property type="entry name" value="Nucleotide_cyclase"/>
</dbReference>
<dbReference type="EMBL" id="FOIA01000014">
    <property type="protein sequence ID" value="SET16851.1"/>
    <property type="molecule type" value="Genomic_DNA"/>
</dbReference>
<dbReference type="AlphaFoldDB" id="A0A1I0CCM2"/>
<dbReference type="SUPFAM" id="SSF55073">
    <property type="entry name" value="Nucleotide cyclase"/>
    <property type="match status" value="1"/>
</dbReference>
<dbReference type="InterPro" id="IPR007890">
    <property type="entry name" value="CHASE2"/>
</dbReference>
<dbReference type="SMART" id="SM00044">
    <property type="entry name" value="CYCc"/>
    <property type="match status" value="1"/>
</dbReference>
<name>A0A1I0CCM2_9PROT</name>
<evidence type="ECO:0000259" key="2">
    <source>
        <dbReference type="PROSITE" id="PS50125"/>
    </source>
</evidence>
<evidence type="ECO:0000313" key="3">
    <source>
        <dbReference type="EMBL" id="SET16851.1"/>
    </source>
</evidence>
<organism evidence="3 4">
    <name type="scientific">Nitrosomonas marina</name>
    <dbReference type="NCBI Taxonomy" id="917"/>
    <lineage>
        <taxon>Bacteria</taxon>
        <taxon>Pseudomonadati</taxon>
        <taxon>Pseudomonadota</taxon>
        <taxon>Betaproteobacteria</taxon>
        <taxon>Nitrosomonadales</taxon>
        <taxon>Nitrosomonadaceae</taxon>
        <taxon>Nitrosomonas</taxon>
    </lineage>
</organism>
<reference evidence="4" key="1">
    <citation type="submission" date="2016-10" db="EMBL/GenBank/DDBJ databases">
        <authorList>
            <person name="Varghese N."/>
            <person name="Submissions S."/>
        </authorList>
    </citation>
    <scope>NUCLEOTIDE SEQUENCE [LARGE SCALE GENOMIC DNA]</scope>
    <source>
        <strain evidence="4">Nm71</strain>
    </source>
</reference>
<keyword evidence="1" id="KW-1133">Transmembrane helix</keyword>
<keyword evidence="4" id="KW-1185">Reference proteome</keyword>
<proteinExistence type="predicted"/>
<dbReference type="Proteomes" id="UP000199345">
    <property type="component" value="Unassembled WGS sequence"/>
</dbReference>
<dbReference type="Pfam" id="PF00211">
    <property type="entry name" value="Guanylate_cyc"/>
    <property type="match status" value="1"/>
</dbReference>
<feature type="transmembrane region" description="Helical" evidence="1">
    <location>
        <begin position="7"/>
        <end position="24"/>
    </location>
</feature>
<evidence type="ECO:0000256" key="1">
    <source>
        <dbReference type="SAM" id="Phobius"/>
    </source>
</evidence>
<keyword evidence="1" id="KW-0472">Membrane</keyword>
<dbReference type="Pfam" id="PF05226">
    <property type="entry name" value="CHASE2"/>
    <property type="match status" value="1"/>
</dbReference>
<feature type="transmembrane region" description="Helical" evidence="1">
    <location>
        <begin position="440"/>
        <end position="464"/>
    </location>
</feature>
<dbReference type="PANTHER" id="PTHR43081">
    <property type="entry name" value="ADENYLATE CYCLASE, TERMINAL-DIFFERENTIATION SPECIFIC-RELATED"/>
    <property type="match status" value="1"/>
</dbReference>
<dbReference type="RefSeq" id="WP_090658352.1">
    <property type="nucleotide sequence ID" value="NZ_FOIA01000014.1"/>
</dbReference>
<feature type="transmembrane region" description="Helical" evidence="1">
    <location>
        <begin position="417"/>
        <end position="434"/>
    </location>
</feature>
<dbReference type="InterPro" id="IPR001054">
    <property type="entry name" value="A/G_cyclase"/>
</dbReference>
<accession>A0A1I0CCM2</accession>
<dbReference type="GO" id="GO:0004016">
    <property type="term" value="F:adenylate cyclase activity"/>
    <property type="evidence" value="ECO:0007669"/>
    <property type="project" value="UniProtKB-ARBA"/>
</dbReference>
<dbReference type="GO" id="GO:0009190">
    <property type="term" value="P:cyclic nucleotide biosynthetic process"/>
    <property type="evidence" value="ECO:0007669"/>
    <property type="project" value="InterPro"/>
</dbReference>
<dbReference type="InterPro" id="IPR050697">
    <property type="entry name" value="Adenylyl/Guanylyl_Cyclase_3/4"/>
</dbReference>
<dbReference type="PROSITE" id="PS50125">
    <property type="entry name" value="GUANYLATE_CYCLASE_2"/>
    <property type="match status" value="1"/>
</dbReference>
<sequence>MTKYARQAFLGITIGLLGMTFYLSPQGWYLEEKYGLDWLFQLRGALPAPDDVMIITIDSQSANKLGLALAPPDFWPWPRNLHAQLIDRLHQSGARVIVLDLIFRKAGATPEHDLQLAQAIKNAGNVIVVERLFTKEYDLADSPDNPSGFKLIEEKSIPLLKEISAAVLAHAPFPLPDKFPIPINAYWAFKPGIGDSPTIPTVVLHAYAHEVYDHLIALLRKIHPFNTAHFQQYQDQTNDLESAILFLRQLFINHPEIKPKIMSELRHNTTFNTRQKQLIQALVNLYAGQEAYYLNFYGPPRTIQTIPYYQFLQPVAKEKKQPDALLDQVRGKAVFVGLSQLTHAEYEITRDAYDTVFTDSKGVKISGVEIAATAFANLLENRPVRPFPDAGSLVLIFAMGLTLGFVFPVLSNQALSAASIITAVAYTAIAWLMFKQAGIWLPLIIPLFIIIPGAIFGSVLLNYFTARQERDQLLELFGQFTPDRVVGDLTRNIDASLSKDQLVFGACMFTDIQGYTTLAEKMDVRELRRLIDDYFQVLSRSVRQNNGVVSEKIGDAMLAIWETTSVSKTLREEACEAGLAIVNNLDSFNRESNHPALPTRIGIHFGKLLVSKLGAMDNYIYRVIGDLVNTTSRIENANKFLGTHLLVTGEVIAGIDRFLTRPLGSFQLAGRLKPVCLFELIDYQQTASDKQRLLCALFSNALDAYSQQHENAVRQWTEILELFPDDGATKFYLRLCAQSSPDQWEPVIKFTKK</sequence>
<dbReference type="Gene3D" id="3.30.70.1230">
    <property type="entry name" value="Nucleotide cyclase"/>
    <property type="match status" value="1"/>
</dbReference>
<dbReference type="PANTHER" id="PTHR43081:SF1">
    <property type="entry name" value="ADENYLATE CYCLASE, TERMINAL-DIFFERENTIATION SPECIFIC"/>
    <property type="match status" value="1"/>
</dbReference>
<evidence type="ECO:0000313" key="4">
    <source>
        <dbReference type="Proteomes" id="UP000199345"/>
    </source>
</evidence>
<dbReference type="CDD" id="cd07302">
    <property type="entry name" value="CHD"/>
    <property type="match status" value="1"/>
</dbReference>
<keyword evidence="1" id="KW-0812">Transmembrane</keyword>
<dbReference type="SMART" id="SM01080">
    <property type="entry name" value="CHASE2"/>
    <property type="match status" value="1"/>
</dbReference>
<gene>
    <name evidence="3" type="ORF">SAMN05216326_11415</name>
</gene>
<feature type="domain" description="Guanylate cyclase" evidence="2">
    <location>
        <begin position="506"/>
        <end position="635"/>
    </location>
</feature>